<keyword evidence="4" id="KW-1185">Reference proteome</keyword>
<dbReference type="Pfam" id="PF06830">
    <property type="entry name" value="Root_cap"/>
    <property type="match status" value="1"/>
</dbReference>
<comment type="caution">
    <text evidence="3">The sequence shown here is derived from an EMBL/GenBank/DDBJ whole genome shotgun (WGS) entry which is preliminary data.</text>
</comment>
<gene>
    <name evidence="3" type="ORF">PVL29_003255</name>
</gene>
<dbReference type="InterPro" id="IPR009646">
    <property type="entry name" value="Root_cap"/>
</dbReference>
<dbReference type="PANTHER" id="PTHR31656">
    <property type="entry name" value="ROOT CAP DOMAIN-CONTAINING PROTEIN"/>
    <property type="match status" value="1"/>
</dbReference>
<feature type="region of interest" description="Disordered" evidence="1">
    <location>
        <begin position="75"/>
        <end position="164"/>
    </location>
</feature>
<keyword evidence="2" id="KW-0732">Signal</keyword>
<feature type="compositionally biased region" description="Low complexity" evidence="1">
    <location>
        <begin position="145"/>
        <end position="161"/>
    </location>
</feature>
<accession>A0AA39ACR4</accession>
<name>A0AA39ACR4_VITRO</name>
<evidence type="ECO:0000256" key="1">
    <source>
        <dbReference type="SAM" id="MobiDB-lite"/>
    </source>
</evidence>
<dbReference type="EMBL" id="JARBHA010000003">
    <property type="protein sequence ID" value="KAJ9705121.1"/>
    <property type="molecule type" value="Genomic_DNA"/>
</dbReference>
<feature type="compositionally biased region" description="Low complexity" evidence="1">
    <location>
        <begin position="113"/>
        <end position="122"/>
    </location>
</feature>
<evidence type="ECO:0000256" key="2">
    <source>
        <dbReference type="SAM" id="SignalP"/>
    </source>
</evidence>
<evidence type="ECO:0008006" key="5">
    <source>
        <dbReference type="Google" id="ProtNLM"/>
    </source>
</evidence>
<dbReference type="AlphaFoldDB" id="A0AA39ACR4"/>
<evidence type="ECO:0000313" key="3">
    <source>
        <dbReference type="EMBL" id="KAJ9705121.1"/>
    </source>
</evidence>
<feature type="signal peptide" evidence="2">
    <location>
        <begin position="1"/>
        <end position="23"/>
    </location>
</feature>
<proteinExistence type="predicted"/>
<organism evidence="3 4">
    <name type="scientific">Vitis rotundifolia</name>
    <name type="common">Muscadine grape</name>
    <dbReference type="NCBI Taxonomy" id="103349"/>
    <lineage>
        <taxon>Eukaryota</taxon>
        <taxon>Viridiplantae</taxon>
        <taxon>Streptophyta</taxon>
        <taxon>Embryophyta</taxon>
        <taxon>Tracheophyta</taxon>
        <taxon>Spermatophyta</taxon>
        <taxon>Magnoliopsida</taxon>
        <taxon>eudicotyledons</taxon>
        <taxon>Gunneridae</taxon>
        <taxon>Pentapetalae</taxon>
        <taxon>rosids</taxon>
        <taxon>Vitales</taxon>
        <taxon>Vitaceae</taxon>
        <taxon>Viteae</taxon>
        <taxon>Vitis</taxon>
    </lineage>
</organism>
<protein>
    <recommendedName>
        <fullName evidence="5">Root cap</fullName>
    </recommendedName>
</protein>
<reference evidence="3 4" key="1">
    <citation type="journal article" date="2023" name="BMC Biotechnol.">
        <title>Vitis rotundifolia cv Carlos genome sequencing.</title>
        <authorList>
            <person name="Huff M."/>
            <person name="Hulse-Kemp A."/>
            <person name="Scheffler B."/>
            <person name="Youngblood R."/>
            <person name="Simpson S."/>
            <person name="Babiker E."/>
            <person name="Staton M."/>
        </authorList>
    </citation>
    <scope>NUCLEOTIDE SEQUENCE [LARGE SCALE GENOMIC DNA]</scope>
    <source>
        <tissue evidence="3">Leaf</tissue>
    </source>
</reference>
<feature type="chain" id="PRO_5041334684" description="Root cap" evidence="2">
    <location>
        <begin position="24"/>
        <end position="421"/>
    </location>
</feature>
<dbReference type="Proteomes" id="UP001168098">
    <property type="component" value="Unassembled WGS sequence"/>
</dbReference>
<feature type="compositionally biased region" description="Pro residues" evidence="1">
    <location>
        <begin position="87"/>
        <end position="98"/>
    </location>
</feature>
<sequence>MARFKVLLLVPILLLMLLAMAEAAPPGIANHPSHATCKNEEYKNCYNLVHVYPKFCPDSCTVECASCKPLCSDGSSPPPDSDSSPVTPTPASPPPPTTTTPSPFSSSPPPSPSNNTYITSSSPSPPPPSSSSSSSPSSPLPPTSTPTTPSSSSPPTSPTSTKKVKCKNKNYPQCYNMEHCDQPGAVCQVPRFIGGDGITFYFHGKKDRDFCLNMKRDFTWVQSIAVFFDKHQLFVGAQKTATWEDSADHLALSFNGEPIFLQEAENTRWQSASAPPTVSITRVSDTNSMIVEGEGSFRITAKVVPITEEDSRVHNYGITKEDCFAHLDLGFKFFSLSNKVNGILGQTNRRDYMIQVKMGVSMPVMGRERDFETSSLLAADCPVAQFKKISYSDDEASLEGLQLPSLRCGSRGDGRGVVCKR</sequence>
<evidence type="ECO:0000313" key="4">
    <source>
        <dbReference type="Proteomes" id="UP001168098"/>
    </source>
</evidence>
<dbReference type="PRINTS" id="PR01217">
    <property type="entry name" value="PRICHEXTENSN"/>
</dbReference>